<feature type="domain" description="Serine aminopeptidase S33" evidence="1">
    <location>
        <begin position="37"/>
        <end position="196"/>
    </location>
</feature>
<dbReference type="InterPro" id="IPR022742">
    <property type="entry name" value="Hydrolase_4"/>
</dbReference>
<dbReference type="OrthoDB" id="8561148at2"/>
<dbReference type="InterPro" id="IPR029058">
    <property type="entry name" value="AB_hydrolase_fold"/>
</dbReference>
<keyword evidence="3" id="KW-1185">Reference proteome</keyword>
<evidence type="ECO:0000313" key="3">
    <source>
        <dbReference type="Proteomes" id="UP000184510"/>
    </source>
</evidence>
<keyword evidence="2" id="KW-0031">Aminopeptidase</keyword>
<proteinExistence type="predicted"/>
<keyword evidence="2" id="KW-0645">Protease</keyword>
<dbReference type="SUPFAM" id="SSF53474">
    <property type="entry name" value="alpha/beta-Hydrolases"/>
    <property type="match status" value="1"/>
</dbReference>
<sequence length="232" mass="25964">MTSTLTLMPGLHGTDEMFSDLVDQLDGPVECVNYPRKISQDYNTLYAWLEENLDWNIPRILIAESFSGPLALRLTKKHQDQVEGLILAASFCASPIHAGLALLPLRPLFMLSPPSPALKHFLIGQTPAPELLATLKQVAKELPSRIMSQRVRAVLTLEERDCPPLPNTPILLLQAQHDNLIPWEVQTMLEQRYPHATTHWMETPHLLLQSAPEAAAKYIKKFLSAHASLVTT</sequence>
<protein>
    <submittedName>
        <fullName evidence="2">Serine aminopeptidase, S33</fullName>
    </submittedName>
</protein>
<keyword evidence="2" id="KW-0378">Hydrolase</keyword>
<dbReference type="Proteomes" id="UP000184510">
    <property type="component" value="Unassembled WGS sequence"/>
</dbReference>
<dbReference type="Gene3D" id="3.40.50.1820">
    <property type="entry name" value="alpha/beta hydrolase"/>
    <property type="match status" value="1"/>
</dbReference>
<dbReference type="AlphaFoldDB" id="A0A1M6JCN9"/>
<accession>A0A1M6JCN9</accession>
<dbReference type="Pfam" id="PF12146">
    <property type="entry name" value="Hydrolase_4"/>
    <property type="match status" value="1"/>
</dbReference>
<reference evidence="2 3" key="1">
    <citation type="submission" date="2016-11" db="EMBL/GenBank/DDBJ databases">
        <authorList>
            <person name="Jaros S."/>
            <person name="Januszkiewicz K."/>
            <person name="Wedrychowicz H."/>
        </authorList>
    </citation>
    <scope>NUCLEOTIDE SEQUENCE [LARGE SCALE GENOMIC DNA]</scope>
    <source>
        <strain evidence="2 3">DSM 18772</strain>
    </source>
</reference>
<evidence type="ECO:0000313" key="2">
    <source>
        <dbReference type="EMBL" id="SHJ44382.1"/>
    </source>
</evidence>
<dbReference type="STRING" id="1123071.SAMN02745181_2078"/>
<name>A0A1M6JCN9_9BACT</name>
<evidence type="ECO:0000259" key="1">
    <source>
        <dbReference type="Pfam" id="PF12146"/>
    </source>
</evidence>
<gene>
    <name evidence="2" type="ORF">SAMN02745181_2078</name>
</gene>
<dbReference type="GO" id="GO:0004177">
    <property type="term" value="F:aminopeptidase activity"/>
    <property type="evidence" value="ECO:0007669"/>
    <property type="project" value="UniProtKB-KW"/>
</dbReference>
<organism evidence="2 3">
    <name type="scientific">Rubritalea squalenifaciens DSM 18772</name>
    <dbReference type="NCBI Taxonomy" id="1123071"/>
    <lineage>
        <taxon>Bacteria</taxon>
        <taxon>Pseudomonadati</taxon>
        <taxon>Verrucomicrobiota</taxon>
        <taxon>Verrucomicrobiia</taxon>
        <taxon>Verrucomicrobiales</taxon>
        <taxon>Rubritaleaceae</taxon>
        <taxon>Rubritalea</taxon>
    </lineage>
</organism>
<dbReference type="RefSeq" id="WP_143183641.1">
    <property type="nucleotide sequence ID" value="NZ_FQYR01000003.1"/>
</dbReference>
<dbReference type="EMBL" id="FQYR01000003">
    <property type="protein sequence ID" value="SHJ44382.1"/>
    <property type="molecule type" value="Genomic_DNA"/>
</dbReference>
<dbReference type="InParanoid" id="A0A1M6JCN9"/>